<dbReference type="InterPro" id="IPR035897">
    <property type="entry name" value="Toll_tir_struct_dom_sf"/>
</dbReference>
<dbReference type="GO" id="GO:0006952">
    <property type="term" value="P:defense response"/>
    <property type="evidence" value="ECO:0007669"/>
    <property type="project" value="UniProtKB-KW"/>
</dbReference>
<organism evidence="14 15">
    <name type="scientific">Brassica campestris</name>
    <name type="common">Field mustard</name>
    <dbReference type="NCBI Taxonomy" id="3711"/>
    <lineage>
        <taxon>Eukaryota</taxon>
        <taxon>Viridiplantae</taxon>
        <taxon>Streptophyta</taxon>
        <taxon>Embryophyta</taxon>
        <taxon>Tracheophyta</taxon>
        <taxon>Spermatophyta</taxon>
        <taxon>Magnoliopsida</taxon>
        <taxon>eudicotyledons</taxon>
        <taxon>Gunneridae</taxon>
        <taxon>Pentapetalae</taxon>
        <taxon>rosids</taxon>
        <taxon>malvids</taxon>
        <taxon>Brassicales</taxon>
        <taxon>Brassicaceae</taxon>
        <taxon>Brassiceae</taxon>
        <taxon>Brassica</taxon>
    </lineage>
</organism>
<dbReference type="FunFam" id="3.40.50.10140:FF:000007">
    <property type="entry name" value="Disease resistance protein (TIR-NBS-LRR class)"/>
    <property type="match status" value="1"/>
</dbReference>
<dbReference type="EC" id="3.2.2.6" evidence="2"/>
<dbReference type="Gene3D" id="1.20.1250.20">
    <property type="entry name" value="MFS general substrate transporter like domains"/>
    <property type="match status" value="2"/>
</dbReference>
<evidence type="ECO:0000256" key="2">
    <source>
        <dbReference type="ARBA" id="ARBA00011982"/>
    </source>
</evidence>
<dbReference type="InterPro" id="IPR002182">
    <property type="entry name" value="NB-ARC"/>
</dbReference>
<evidence type="ECO:0000259" key="13">
    <source>
        <dbReference type="PROSITE" id="PS50104"/>
    </source>
</evidence>
<keyword evidence="8 12" id="KW-1133">Transmembrane helix</keyword>
<protein>
    <recommendedName>
        <fullName evidence="2">ADP-ribosyl cyclase/cyclic ADP-ribose hydrolase</fullName>
        <ecNumber evidence="2">3.2.2.6</ecNumber>
    </recommendedName>
</protein>
<evidence type="ECO:0000256" key="10">
    <source>
        <dbReference type="ARBA" id="ARBA00023136"/>
    </source>
</evidence>
<keyword evidence="6" id="KW-0378">Hydrolase</keyword>
<comment type="catalytic activity">
    <reaction evidence="11">
        <text>NAD(+) + H2O = ADP-D-ribose + nicotinamide + H(+)</text>
        <dbReference type="Rhea" id="RHEA:16301"/>
        <dbReference type="ChEBI" id="CHEBI:15377"/>
        <dbReference type="ChEBI" id="CHEBI:15378"/>
        <dbReference type="ChEBI" id="CHEBI:17154"/>
        <dbReference type="ChEBI" id="CHEBI:57540"/>
        <dbReference type="ChEBI" id="CHEBI:57967"/>
        <dbReference type="EC" id="3.2.2.6"/>
    </reaction>
    <physiologicalReaction direction="left-to-right" evidence="11">
        <dbReference type="Rhea" id="RHEA:16302"/>
    </physiologicalReaction>
</comment>
<dbReference type="InterPro" id="IPR058192">
    <property type="entry name" value="WHD_ROQ1-like"/>
</dbReference>
<sequence length="1364" mass="155069">MALSLASSPSSSRTWLYDVFPSFSGVDVRVTFLSHLLKEFDKKLITAFKDNEIERSRSLDPELKQAIKDSRIAVVIFSQNYASSSWCLNELLEIVKCGQMVIPVFYRLDPSHVRKQTGDFGKIFEETCKNQTEEVIIIQWRRALTDVANTLGYHSVNWGNEAAMIEEIANDVLDKLLLTSSKDSENFVGIEDHVAKLSVLLQLDAEEVRMVGLWGSSGIGKTTIARVLFQRLSQHFRGSIFIDRAFVSKTMEIFKEANPDDYNMKLHLQRNFLSEILGKGDIKINHLSAVGERLKNQKVLIFIDDFDDQVVLEALVGQTQWFGSGSRIVVVTNDKQYLRAHGINHIYEVYLPTEELAVEMLCRSAFRKKAAPEGFEELVAKVTGLAGSLPLGLNVLGSSLRGRDKEYWMDLLPRLQNGLDGKIEKTLRVSYDGLTSEEDKALFRHIACLFQWEKVTYLKLLLADSGLSVTVGLENLADKSLIHVREDYVKMHRLLEEMGRGIVRLEEPEKREFLVDAQDICDVLSQDTGTHKILGIKLNIDEIDELNVHENAFKGMRNLRFLEIHSKKRYEIGNEEVTIHLPENFDYLPPKLKILDWFGYPMRCLPSKFRPEKLVKLKMVNSKLEKLWEGIVSLTCLKEMDMWGSTNLIEMPDLSKATNLETLKLRKCYSLVKLPSSIPHPNKLKKLDLRNCRNVETIPTGISLKSLKDLNTKGCSRMRTFPQISSTIEDVDIDATFIEEIRSNLSLCFENLHTFTMHSPKKLWERVQVWKKSSAEYDFVYLSPSLWHLDLSDNPGLVELPSSFKNLHNLSRLKIRNCVNLETLPTGINLGSLSRVDLSGCSRLRTFPQISTNIQELDLSETGIGEVPCWIEKFSRLNSLQMKGCNNLEYVNLNISDCKSLTGASWNNHPRESALSYYHSFDIGIDFTKCLNLVQEALFQKKTYFGCQLKLSGEEVPSYFTHRTTGTSSSLTIPLLHSSLTQPFLRFRACIVFDSDKESYRSCAFRFKGSFRNCSDSYNQAQDFCAVTEDYKIFSFEEDSCLFVLDYQMTQIPLEMNFDGLDLKIHIVDCNHAKIKGWGIRILEEDCSSADNRLSYPNILPHVFEADECNMRLVNVEANDAVTERSGASFSIRISPAQLRGGLNIVFQLMVTIGILIANLVNYFTATVHPNGWRIALGGAAIPAVILVFGSLIFVDRTGRRFLLLQSSVHMFISQLIIGIILAKDLGITRTLGKAQAMVVVVFVCAYVMGFAWSWGPLGWLSPSETFPLETRSAGFPVAVSCNMLFTFVIAQAFLSMLCGMRSGIFFFFSAWIIVMGLFALFFIPETKGVAIDDVRERVWKPHWFWKRYMLAEDDHQDVEKRTE</sequence>
<dbReference type="InterPro" id="IPR032675">
    <property type="entry name" value="LRR_dom_sf"/>
</dbReference>
<dbReference type="Pfam" id="PF20160">
    <property type="entry name" value="C-JID"/>
    <property type="match status" value="1"/>
</dbReference>
<evidence type="ECO:0000256" key="4">
    <source>
        <dbReference type="ARBA" id="ARBA00022692"/>
    </source>
</evidence>
<dbReference type="Pfam" id="PF00931">
    <property type="entry name" value="NB-ARC"/>
    <property type="match status" value="1"/>
</dbReference>
<dbReference type="InterPro" id="IPR005828">
    <property type="entry name" value="MFS_sugar_transport-like"/>
</dbReference>
<dbReference type="Gene3D" id="3.40.50.10140">
    <property type="entry name" value="Toll/interleukin-1 receptor homology (TIR) domain"/>
    <property type="match status" value="1"/>
</dbReference>
<dbReference type="PRINTS" id="PR00364">
    <property type="entry name" value="DISEASERSIST"/>
</dbReference>
<dbReference type="FunFam" id="3.80.10.10:FF:000386">
    <property type="entry name" value="Disease resistance protein RPS4"/>
    <property type="match status" value="1"/>
</dbReference>
<dbReference type="Pfam" id="PF07725">
    <property type="entry name" value="LRR_3"/>
    <property type="match status" value="1"/>
</dbReference>
<evidence type="ECO:0000313" key="14">
    <source>
        <dbReference type="EnsemblPlants" id="Bra001175.1-P"/>
    </source>
</evidence>
<feature type="transmembrane region" description="Helical" evidence="12">
    <location>
        <begin position="1235"/>
        <end position="1256"/>
    </location>
</feature>
<feature type="transmembrane region" description="Helical" evidence="12">
    <location>
        <begin position="1145"/>
        <end position="1164"/>
    </location>
</feature>
<evidence type="ECO:0000313" key="15">
    <source>
        <dbReference type="Proteomes" id="UP000011750"/>
    </source>
</evidence>
<evidence type="ECO:0000256" key="6">
    <source>
        <dbReference type="ARBA" id="ARBA00022801"/>
    </source>
</evidence>
<evidence type="ECO:0000256" key="5">
    <source>
        <dbReference type="ARBA" id="ARBA00022737"/>
    </source>
</evidence>
<dbReference type="InterPro" id="IPR036259">
    <property type="entry name" value="MFS_trans_sf"/>
</dbReference>
<dbReference type="Pfam" id="PF23282">
    <property type="entry name" value="WHD_ROQ1"/>
    <property type="match status" value="1"/>
</dbReference>
<dbReference type="Pfam" id="PF00083">
    <property type="entry name" value="Sugar_tr"/>
    <property type="match status" value="1"/>
</dbReference>
<dbReference type="EnsemblPlants" id="Bra001175.1">
    <property type="protein sequence ID" value="Bra001175.1-P"/>
    <property type="gene ID" value="Bra001175"/>
</dbReference>
<dbReference type="GO" id="GO:0016020">
    <property type="term" value="C:membrane"/>
    <property type="evidence" value="ECO:0007669"/>
    <property type="project" value="UniProtKB-SubCell"/>
</dbReference>
<accession>M4CAE6</accession>
<dbReference type="Pfam" id="PF01582">
    <property type="entry name" value="TIR"/>
    <property type="match status" value="1"/>
</dbReference>
<evidence type="ECO:0000256" key="9">
    <source>
        <dbReference type="ARBA" id="ARBA00023027"/>
    </source>
</evidence>
<dbReference type="GO" id="GO:0061809">
    <property type="term" value="F:NAD+ nucleosidase activity, cyclic ADP-ribose generating"/>
    <property type="evidence" value="ECO:0007669"/>
    <property type="project" value="UniProtKB-EC"/>
</dbReference>
<dbReference type="Gene3D" id="1.10.8.430">
    <property type="entry name" value="Helical domain of apoptotic protease-activating factors"/>
    <property type="match status" value="1"/>
</dbReference>
<dbReference type="PROSITE" id="PS50104">
    <property type="entry name" value="TIR"/>
    <property type="match status" value="1"/>
</dbReference>
<dbReference type="InParanoid" id="M4CAE6"/>
<evidence type="ECO:0000256" key="7">
    <source>
        <dbReference type="ARBA" id="ARBA00022821"/>
    </source>
</evidence>
<dbReference type="SMART" id="SM00255">
    <property type="entry name" value="TIR"/>
    <property type="match status" value="1"/>
</dbReference>
<comment type="subcellular location">
    <subcellularLocation>
        <location evidence="1">Membrane</location>
    </subcellularLocation>
</comment>
<dbReference type="SUPFAM" id="SSF52540">
    <property type="entry name" value="P-loop containing nucleoside triphosphate hydrolases"/>
    <property type="match status" value="1"/>
</dbReference>
<dbReference type="GO" id="GO:0007165">
    <property type="term" value="P:signal transduction"/>
    <property type="evidence" value="ECO:0007669"/>
    <property type="project" value="InterPro"/>
</dbReference>
<evidence type="ECO:0000256" key="8">
    <source>
        <dbReference type="ARBA" id="ARBA00022989"/>
    </source>
</evidence>
<dbReference type="FunFam" id="1.10.8.430:FF:000002">
    <property type="entry name" value="Disease resistance protein (TIR-NBS-LRR class)"/>
    <property type="match status" value="1"/>
</dbReference>
<dbReference type="STRING" id="51351.M4CAE6"/>
<dbReference type="Gene3D" id="3.80.10.10">
    <property type="entry name" value="Ribonuclease Inhibitor"/>
    <property type="match status" value="3"/>
</dbReference>
<keyword evidence="5" id="KW-0677">Repeat</keyword>
<dbReference type="Proteomes" id="UP000011750">
    <property type="component" value="Chromosome A03"/>
</dbReference>
<name>M4CAE6_BRACM</name>
<reference evidence="14" key="3">
    <citation type="submission" date="2023-03" db="UniProtKB">
        <authorList>
            <consortium name="EnsemblPlants"/>
        </authorList>
    </citation>
    <scope>IDENTIFICATION</scope>
    <source>
        <strain evidence="14">cv. Chiifu-401-42</strain>
    </source>
</reference>
<dbReference type="eggNOG" id="KOG0254">
    <property type="taxonomic scope" value="Eukaryota"/>
</dbReference>
<dbReference type="Gramene" id="Bra001175.1">
    <property type="protein sequence ID" value="Bra001175.1-P"/>
    <property type="gene ID" value="Bra001175"/>
</dbReference>
<evidence type="ECO:0000256" key="3">
    <source>
        <dbReference type="ARBA" id="ARBA00022614"/>
    </source>
</evidence>
<dbReference type="InterPro" id="IPR000157">
    <property type="entry name" value="TIR_dom"/>
</dbReference>
<feature type="transmembrane region" description="Helical" evidence="12">
    <location>
        <begin position="1176"/>
        <end position="1195"/>
    </location>
</feature>
<dbReference type="InterPro" id="IPR042197">
    <property type="entry name" value="Apaf_helical"/>
</dbReference>
<dbReference type="SUPFAM" id="SSF52058">
    <property type="entry name" value="L domain-like"/>
    <property type="match status" value="1"/>
</dbReference>
<evidence type="ECO:0000256" key="12">
    <source>
        <dbReference type="SAM" id="Phobius"/>
    </source>
</evidence>
<reference evidence="14 15" key="1">
    <citation type="journal article" date="2011" name="Nat. Genet.">
        <title>The genome of the mesopolyploid crop species Brassica rapa.</title>
        <authorList>
            <consortium name="Brassica rapa Genome Sequencing Project Consortium"/>
            <person name="Wang X."/>
            <person name="Wang H."/>
            <person name="Wang J."/>
            <person name="Sun R."/>
            <person name="Wu J."/>
            <person name="Liu S."/>
            <person name="Bai Y."/>
            <person name="Mun J.H."/>
            <person name="Bancroft I."/>
            <person name="Cheng F."/>
            <person name="Huang S."/>
            <person name="Li X."/>
            <person name="Hua W."/>
            <person name="Wang J."/>
            <person name="Wang X."/>
            <person name="Freeling M."/>
            <person name="Pires J.C."/>
            <person name="Paterson A.H."/>
            <person name="Chalhoub B."/>
            <person name="Wang B."/>
            <person name="Hayward A."/>
            <person name="Sharpe A.G."/>
            <person name="Park B.S."/>
            <person name="Weisshaar B."/>
            <person name="Liu B."/>
            <person name="Li B."/>
            <person name="Liu B."/>
            <person name="Tong C."/>
            <person name="Song C."/>
            <person name="Duran C."/>
            <person name="Peng C."/>
            <person name="Geng C."/>
            <person name="Koh C."/>
            <person name="Lin C."/>
            <person name="Edwards D."/>
            <person name="Mu D."/>
            <person name="Shen D."/>
            <person name="Soumpourou E."/>
            <person name="Li F."/>
            <person name="Fraser F."/>
            <person name="Conant G."/>
            <person name="Lassalle G."/>
            <person name="King G.J."/>
            <person name="Bonnema G."/>
            <person name="Tang H."/>
            <person name="Wang H."/>
            <person name="Belcram H."/>
            <person name="Zhou H."/>
            <person name="Hirakawa H."/>
            <person name="Abe H."/>
            <person name="Guo H."/>
            <person name="Wang H."/>
            <person name="Jin H."/>
            <person name="Parkin I.A."/>
            <person name="Batley J."/>
            <person name="Kim J.S."/>
            <person name="Just J."/>
            <person name="Li J."/>
            <person name="Xu J."/>
            <person name="Deng J."/>
            <person name="Kim J.A."/>
            <person name="Li J."/>
            <person name="Yu J."/>
            <person name="Meng J."/>
            <person name="Wang J."/>
            <person name="Min J."/>
            <person name="Poulain J."/>
            <person name="Wang J."/>
            <person name="Hatakeyama K."/>
            <person name="Wu K."/>
            <person name="Wang L."/>
            <person name="Fang L."/>
            <person name="Trick M."/>
            <person name="Links M.G."/>
            <person name="Zhao M."/>
            <person name="Jin M."/>
            <person name="Ramchiary N."/>
            <person name="Drou N."/>
            <person name="Berkman P.J."/>
            <person name="Cai Q."/>
            <person name="Huang Q."/>
            <person name="Li R."/>
            <person name="Tabata S."/>
            <person name="Cheng S."/>
            <person name="Zhang S."/>
            <person name="Zhang S."/>
            <person name="Huang S."/>
            <person name="Sato S."/>
            <person name="Sun S."/>
            <person name="Kwon S.J."/>
            <person name="Choi S.R."/>
            <person name="Lee T.H."/>
            <person name="Fan W."/>
            <person name="Zhao X."/>
            <person name="Tan X."/>
            <person name="Xu X."/>
            <person name="Wang Y."/>
            <person name="Qiu Y."/>
            <person name="Yin Y."/>
            <person name="Li Y."/>
            <person name="Du Y."/>
            <person name="Liao Y."/>
            <person name="Lim Y."/>
            <person name="Narusaka Y."/>
            <person name="Wang Y."/>
            <person name="Wang Z."/>
            <person name="Li Z."/>
            <person name="Wang Z."/>
            <person name="Xiong Z."/>
            <person name="Zhang Z."/>
        </authorList>
    </citation>
    <scope>NUCLEOTIDE SEQUENCE [LARGE SCALE GENOMIC DNA]</scope>
    <source>
        <strain evidence="14 15">cv. Chiifu-401-42</strain>
    </source>
</reference>
<keyword evidence="9" id="KW-0520">NAD</keyword>
<dbReference type="PANTHER" id="PTHR11017:SF538">
    <property type="entry name" value="ADP-RIBOSYL CYCLASE_CYCLIC ADP-RIBOSE HYDROLASE"/>
    <property type="match status" value="1"/>
</dbReference>
<dbReference type="SUPFAM" id="SSF52200">
    <property type="entry name" value="Toll/Interleukin receptor TIR domain"/>
    <property type="match status" value="1"/>
</dbReference>
<feature type="transmembrane region" description="Helical" evidence="12">
    <location>
        <begin position="1305"/>
        <end position="1324"/>
    </location>
</feature>
<keyword evidence="3" id="KW-0433">Leucine-rich repeat</keyword>
<dbReference type="FunCoup" id="M4CAE6">
    <property type="interactions" value="39"/>
</dbReference>
<dbReference type="SUPFAM" id="SSF103473">
    <property type="entry name" value="MFS general substrate transporter"/>
    <property type="match status" value="1"/>
</dbReference>
<dbReference type="SUPFAM" id="SSF46785">
    <property type="entry name" value="Winged helix' DNA-binding domain"/>
    <property type="match status" value="1"/>
</dbReference>
<proteinExistence type="predicted"/>
<dbReference type="InterPro" id="IPR011713">
    <property type="entry name" value="Leu-rich_rpt_3"/>
</dbReference>
<dbReference type="GO" id="GO:0022857">
    <property type="term" value="F:transmembrane transporter activity"/>
    <property type="evidence" value="ECO:0007669"/>
    <property type="project" value="InterPro"/>
</dbReference>
<evidence type="ECO:0000256" key="11">
    <source>
        <dbReference type="ARBA" id="ARBA00047304"/>
    </source>
</evidence>
<dbReference type="InterPro" id="IPR036390">
    <property type="entry name" value="WH_DNA-bd_sf"/>
</dbReference>
<dbReference type="GO" id="GO:0043531">
    <property type="term" value="F:ADP binding"/>
    <property type="evidence" value="ECO:0007669"/>
    <property type="project" value="InterPro"/>
</dbReference>
<keyword evidence="15" id="KW-1185">Reference proteome</keyword>
<dbReference type="InterPro" id="IPR044974">
    <property type="entry name" value="Disease_R_plants"/>
</dbReference>
<feature type="domain" description="TIR" evidence="13">
    <location>
        <begin position="15"/>
        <end position="176"/>
    </location>
</feature>
<dbReference type="Gene3D" id="3.40.50.300">
    <property type="entry name" value="P-loop containing nucleotide triphosphate hydrolases"/>
    <property type="match status" value="1"/>
</dbReference>
<reference evidence="14 15" key="2">
    <citation type="journal article" date="2018" name="Hortic Res">
        <title>Improved Brassica rapa reference genome by single-molecule sequencing and chromosome conformation capture technologies.</title>
        <authorList>
            <person name="Zhang L."/>
            <person name="Cai X."/>
            <person name="Wu J."/>
            <person name="Liu M."/>
            <person name="Grob S."/>
            <person name="Cheng F."/>
            <person name="Liang J."/>
            <person name="Cai C."/>
            <person name="Liu Z."/>
            <person name="Liu B."/>
            <person name="Wang F."/>
            <person name="Li S."/>
            <person name="Liu F."/>
            <person name="Li X."/>
            <person name="Cheng L."/>
            <person name="Yang W."/>
            <person name="Li M.H."/>
            <person name="Grossniklaus U."/>
            <person name="Zheng H."/>
            <person name="Wang X."/>
        </authorList>
    </citation>
    <scope>NUCLEOTIDE SEQUENCE [LARGE SCALE GENOMIC DNA]</scope>
    <source>
        <strain evidence="14 15">cv. Chiifu-401-42</strain>
    </source>
</reference>
<keyword evidence="4 12" id="KW-0812">Transmembrane</keyword>
<evidence type="ECO:0000256" key="1">
    <source>
        <dbReference type="ARBA" id="ARBA00004370"/>
    </source>
</evidence>
<dbReference type="FunFam" id="3.40.50.300:FF:001002">
    <property type="entry name" value="Disease resistance protein (TIR-NBS-LRR class)"/>
    <property type="match status" value="1"/>
</dbReference>
<dbReference type="HOGENOM" id="CLU_001561_0_1_1"/>
<feature type="transmembrane region" description="Helical" evidence="12">
    <location>
        <begin position="1201"/>
        <end position="1223"/>
    </location>
</feature>
<dbReference type="InterPro" id="IPR027417">
    <property type="entry name" value="P-loop_NTPase"/>
</dbReference>
<keyword evidence="10 12" id="KW-0472">Membrane</keyword>
<feature type="transmembrane region" description="Helical" evidence="12">
    <location>
        <begin position="1276"/>
        <end position="1298"/>
    </location>
</feature>
<dbReference type="InterPro" id="IPR045344">
    <property type="entry name" value="C-JID"/>
</dbReference>
<dbReference type="PANTHER" id="PTHR11017">
    <property type="entry name" value="LEUCINE-RICH REPEAT-CONTAINING PROTEIN"/>
    <property type="match status" value="1"/>
</dbReference>
<dbReference type="OMA" id="GCNNLEY"/>
<keyword evidence="7" id="KW-0611">Plant defense</keyword>